<proteinExistence type="predicted"/>
<dbReference type="AlphaFoldDB" id="F2AWG0"/>
<dbReference type="Proteomes" id="UP000006222">
    <property type="component" value="Unassembled WGS sequence"/>
</dbReference>
<gene>
    <name evidence="1" type="ORF">RBWH47_02190</name>
</gene>
<protein>
    <submittedName>
        <fullName evidence="1">Uncharacterized protein</fullName>
    </submittedName>
</protein>
<dbReference type="PATRIC" id="fig|991778.3.peg.4305"/>
<comment type="caution">
    <text evidence="1">The sequence shown here is derived from an EMBL/GenBank/DDBJ whole genome shotgun (WGS) entry which is preliminary data.</text>
</comment>
<evidence type="ECO:0000313" key="2">
    <source>
        <dbReference type="Proteomes" id="UP000006222"/>
    </source>
</evidence>
<organism evidence="1 2">
    <name type="scientific">Rhodopirellula baltica WH47</name>
    <dbReference type="NCBI Taxonomy" id="991778"/>
    <lineage>
        <taxon>Bacteria</taxon>
        <taxon>Pseudomonadati</taxon>
        <taxon>Planctomycetota</taxon>
        <taxon>Planctomycetia</taxon>
        <taxon>Pirellulales</taxon>
        <taxon>Pirellulaceae</taxon>
        <taxon>Rhodopirellula</taxon>
    </lineage>
</organism>
<reference evidence="1 2" key="1">
    <citation type="journal article" date="2013" name="Mar. Genomics">
        <title>Expression of sulfatases in Rhodopirellula baltica and the diversity of sulfatases in the genus Rhodopirellula.</title>
        <authorList>
            <person name="Wegner C.E."/>
            <person name="Richter-Heitmann T."/>
            <person name="Klindworth A."/>
            <person name="Klockow C."/>
            <person name="Richter M."/>
            <person name="Achstetter T."/>
            <person name="Glockner F.O."/>
            <person name="Harder J."/>
        </authorList>
    </citation>
    <scope>NUCLEOTIDE SEQUENCE [LARGE SCALE GENOMIC DNA]</scope>
    <source>
        <strain evidence="1 2">WH47</strain>
    </source>
</reference>
<accession>F2AWG0</accession>
<sequence length="44" mass="4612">MEQAWRMLHRFEARGVCAGGSSACFIALVASSGITADVGEQNAL</sequence>
<dbReference type="EMBL" id="AFAR01000200">
    <property type="protein sequence ID" value="EGF25987.1"/>
    <property type="molecule type" value="Genomic_DNA"/>
</dbReference>
<name>F2AWG0_RHOBT</name>
<evidence type="ECO:0000313" key="1">
    <source>
        <dbReference type="EMBL" id="EGF25987.1"/>
    </source>
</evidence>